<dbReference type="AlphaFoldDB" id="A0A6G7Y5K4"/>
<dbReference type="RefSeq" id="WP_166233060.1">
    <property type="nucleotide sequence ID" value="NZ_CP049865.1"/>
</dbReference>
<protein>
    <submittedName>
        <fullName evidence="2">Peptidoglycan-binding protein</fullName>
    </submittedName>
</protein>
<dbReference type="InterPro" id="IPR002477">
    <property type="entry name" value="Peptidoglycan-bd-like"/>
</dbReference>
<keyword evidence="3" id="KW-1185">Reference proteome</keyword>
<proteinExistence type="predicted"/>
<organism evidence="2 3">
    <name type="scientific">Propioniciclava coleopterorum</name>
    <dbReference type="NCBI Taxonomy" id="2714937"/>
    <lineage>
        <taxon>Bacteria</taxon>
        <taxon>Bacillati</taxon>
        <taxon>Actinomycetota</taxon>
        <taxon>Actinomycetes</taxon>
        <taxon>Propionibacteriales</taxon>
        <taxon>Propionibacteriaceae</taxon>
        <taxon>Propioniciclava</taxon>
    </lineage>
</organism>
<reference evidence="2 3" key="1">
    <citation type="submission" date="2020-03" db="EMBL/GenBank/DDBJ databases">
        <title>Propioniciclava sp. nov., isolated from Hydrophilus acuminatus.</title>
        <authorList>
            <person name="Hyun D.-W."/>
            <person name="Bae J.-W."/>
        </authorList>
    </citation>
    <scope>NUCLEOTIDE SEQUENCE [LARGE SCALE GENOMIC DNA]</scope>
    <source>
        <strain evidence="2 3">HDW11</strain>
    </source>
</reference>
<dbReference type="SUPFAM" id="SSF47090">
    <property type="entry name" value="PGBD-like"/>
    <property type="match status" value="1"/>
</dbReference>
<sequence>MLVSVVLGGAAVWAASYVMRPAANPLESNDHVLVEVVDGEVGSSISLNAIARWPTTSAGVNRASGVVTSRIAEGATNVTQGSALYTVGLRPVVAGEGAVPAFRPIGPGDRGDDVAQVQRMLRDLSLYQGSINGRVDSKTEAAIRAWQRRLMLPVTGRVEAGDIVFLPDLPSRVALDPKAVAVGKQLSGGEEALSVLGDAPEFELPVSTSQRSLIPEGTVVELTGPQGEKWDAVTGAPRAGEGPDLVVVPLVATGSSICADQCGSLAVNGETRLAAKVITVPTRSGLVVPSSSLVSGFNGEVAVVDEGGAMRAVHVVASARGMSVIEGVERGLRVRIQKQ</sequence>
<evidence type="ECO:0000313" key="2">
    <source>
        <dbReference type="EMBL" id="QIK72063.1"/>
    </source>
</evidence>
<evidence type="ECO:0000313" key="3">
    <source>
        <dbReference type="Proteomes" id="UP000501058"/>
    </source>
</evidence>
<dbReference type="Proteomes" id="UP000501058">
    <property type="component" value="Chromosome"/>
</dbReference>
<feature type="domain" description="Peptidoglycan binding-like" evidence="1">
    <location>
        <begin position="110"/>
        <end position="158"/>
    </location>
</feature>
<dbReference type="EMBL" id="CP049865">
    <property type="protein sequence ID" value="QIK72063.1"/>
    <property type="molecule type" value="Genomic_DNA"/>
</dbReference>
<dbReference type="InterPro" id="IPR036365">
    <property type="entry name" value="PGBD-like_sf"/>
</dbReference>
<name>A0A6G7Y5K4_9ACTN</name>
<dbReference type="Pfam" id="PF01471">
    <property type="entry name" value="PG_binding_1"/>
    <property type="match status" value="1"/>
</dbReference>
<dbReference type="InterPro" id="IPR036366">
    <property type="entry name" value="PGBDSf"/>
</dbReference>
<dbReference type="KEGG" id="prv:G7070_07025"/>
<dbReference type="Gene3D" id="1.10.101.10">
    <property type="entry name" value="PGBD-like superfamily/PGBD"/>
    <property type="match status" value="1"/>
</dbReference>
<evidence type="ECO:0000259" key="1">
    <source>
        <dbReference type="Pfam" id="PF01471"/>
    </source>
</evidence>
<accession>A0A6G7Y5K4</accession>
<gene>
    <name evidence="2" type="ORF">G7070_07025</name>
</gene>